<protein>
    <submittedName>
        <fullName evidence="8">Acyltransferase 3</fullName>
    </submittedName>
</protein>
<accession>A2STD9</accession>
<dbReference type="AlphaFoldDB" id="A2STD9"/>
<feature type="transmembrane region" description="Helical" evidence="6">
    <location>
        <begin position="12"/>
        <end position="29"/>
    </location>
</feature>
<keyword evidence="2" id="KW-1003">Cell membrane</keyword>
<keyword evidence="5 6" id="KW-0472">Membrane</keyword>
<reference evidence="8 9" key="1">
    <citation type="journal article" date="2009" name="Stand. Genomic Sci.">
        <title>Complete genome sequence of Methanocorpusculum labreanum type strain Z.</title>
        <authorList>
            <person name="Anderson I.J."/>
            <person name="Sieprawska-Lupa M."/>
            <person name="Goltsman E."/>
            <person name="Lapidus A."/>
            <person name="Copeland A."/>
            <person name="Glavina Del Rio T."/>
            <person name="Tice H."/>
            <person name="Dalin E."/>
            <person name="Barry K."/>
            <person name="Pitluck S."/>
            <person name="Hauser L."/>
            <person name="Land M."/>
            <person name="Lucas S."/>
            <person name="Richardson P."/>
            <person name="Whitman W.B."/>
            <person name="Kyrpides N.C."/>
        </authorList>
    </citation>
    <scope>NUCLEOTIDE SEQUENCE [LARGE SCALE GENOMIC DNA]</scope>
    <source>
        <strain evidence="9">ATCC 43576 / DSM 4855 / Z</strain>
    </source>
</reference>
<feature type="transmembrane region" description="Helical" evidence="6">
    <location>
        <begin position="240"/>
        <end position="262"/>
    </location>
</feature>
<feature type="transmembrane region" description="Helical" evidence="6">
    <location>
        <begin position="49"/>
        <end position="70"/>
    </location>
</feature>
<keyword evidence="4 6" id="KW-1133">Transmembrane helix</keyword>
<dbReference type="KEGG" id="mla:Mlab_1429"/>
<keyword evidence="9" id="KW-1185">Reference proteome</keyword>
<dbReference type="EMBL" id="CP000559">
    <property type="protein sequence ID" value="ABN07595.1"/>
    <property type="molecule type" value="Genomic_DNA"/>
</dbReference>
<feature type="transmembrane region" description="Helical" evidence="6">
    <location>
        <begin position="122"/>
        <end position="146"/>
    </location>
</feature>
<dbReference type="Pfam" id="PF01757">
    <property type="entry name" value="Acyl_transf_3"/>
    <property type="match status" value="1"/>
</dbReference>
<keyword evidence="8" id="KW-0808">Transferase</keyword>
<keyword evidence="8" id="KW-0012">Acyltransferase</keyword>
<dbReference type="Proteomes" id="UP000000365">
    <property type="component" value="Chromosome"/>
</dbReference>
<dbReference type="PANTHER" id="PTHR40074:SF2">
    <property type="entry name" value="O-ACETYLTRANSFERASE WECH"/>
    <property type="match status" value="1"/>
</dbReference>
<dbReference type="GeneID" id="4796015"/>
<evidence type="ECO:0000256" key="2">
    <source>
        <dbReference type="ARBA" id="ARBA00022475"/>
    </source>
</evidence>
<feature type="transmembrane region" description="Helical" evidence="6">
    <location>
        <begin position="196"/>
        <end position="219"/>
    </location>
</feature>
<dbReference type="GO" id="GO:0016413">
    <property type="term" value="F:O-acetyltransferase activity"/>
    <property type="evidence" value="ECO:0007669"/>
    <property type="project" value="TreeGrafter"/>
</dbReference>
<evidence type="ECO:0000256" key="1">
    <source>
        <dbReference type="ARBA" id="ARBA00004651"/>
    </source>
</evidence>
<sequence length="379" mass="43571">MVSGGKHILEIDFLRGFAILAVIAIHTTAAFTDVPYIDSLVITNIVIDVFSQFAVPLFIFISGFVLYLKYNGKYSLKHFYKNRFLRIIPPYLIFTTIYLFYLPLGYALVYGNVPVYPSILEIVSAFLFAGGYFHLWFFLIIIELYLFYPLLEKIYAVLASRDFEWVFLLVAFFLQIGWNIVSSFFTVSLFGNEMYMMNKVLFCQIFYFALGMSVCKHYVQIKLFFMEKWITNLTSHRISLYGLLLTLISLLTALSSYGLILGLKKYGTYLLIPPNYFIPYTIIQPFAYVLTFIVLFIISTVLVHAGTCNILSIIGTYSFGIYLIHPLIQGILGRTFSVVLNLGATDVLYYPLMFSLTLLLSVIIIHILHKFPWSKYVIG</sequence>
<organism evidence="8 9">
    <name type="scientific">Methanocorpusculum labreanum (strain ATCC 43576 / DSM 4855 / Z)</name>
    <dbReference type="NCBI Taxonomy" id="410358"/>
    <lineage>
        <taxon>Archaea</taxon>
        <taxon>Methanobacteriati</taxon>
        <taxon>Methanobacteriota</taxon>
        <taxon>Stenosarchaea group</taxon>
        <taxon>Methanomicrobia</taxon>
        <taxon>Methanomicrobiales</taxon>
        <taxon>Methanocorpusculaceae</taxon>
        <taxon>Methanocorpusculum</taxon>
    </lineage>
</organism>
<dbReference type="OrthoDB" id="137952at2157"/>
<dbReference type="InterPro" id="IPR002656">
    <property type="entry name" value="Acyl_transf_3_dom"/>
</dbReference>
<dbReference type="GO" id="GO:0009246">
    <property type="term" value="P:enterobacterial common antigen biosynthetic process"/>
    <property type="evidence" value="ECO:0007669"/>
    <property type="project" value="TreeGrafter"/>
</dbReference>
<name>A2STD9_METLZ</name>
<comment type="subcellular location">
    <subcellularLocation>
        <location evidence="1">Cell membrane</location>
        <topology evidence="1">Multi-pass membrane protein</topology>
    </subcellularLocation>
</comment>
<evidence type="ECO:0000256" key="4">
    <source>
        <dbReference type="ARBA" id="ARBA00022989"/>
    </source>
</evidence>
<evidence type="ECO:0000256" key="6">
    <source>
        <dbReference type="SAM" id="Phobius"/>
    </source>
</evidence>
<evidence type="ECO:0000313" key="8">
    <source>
        <dbReference type="EMBL" id="ABN07595.1"/>
    </source>
</evidence>
<feature type="transmembrane region" description="Helical" evidence="6">
    <location>
        <begin position="310"/>
        <end position="328"/>
    </location>
</feature>
<evidence type="ECO:0000313" key="9">
    <source>
        <dbReference type="Proteomes" id="UP000000365"/>
    </source>
</evidence>
<keyword evidence="3 6" id="KW-0812">Transmembrane</keyword>
<dbReference type="HOGENOM" id="CLU_047714_1_2_2"/>
<gene>
    <name evidence="8" type="ordered locus">Mlab_1429</name>
</gene>
<proteinExistence type="predicted"/>
<feature type="transmembrane region" description="Helical" evidence="6">
    <location>
        <begin position="348"/>
        <end position="368"/>
    </location>
</feature>
<dbReference type="STRING" id="410358.Mlab_1429"/>
<evidence type="ECO:0000259" key="7">
    <source>
        <dbReference type="Pfam" id="PF01757"/>
    </source>
</evidence>
<feature type="transmembrane region" description="Helical" evidence="6">
    <location>
        <begin position="166"/>
        <end position="190"/>
    </location>
</feature>
<evidence type="ECO:0000256" key="5">
    <source>
        <dbReference type="ARBA" id="ARBA00023136"/>
    </source>
</evidence>
<evidence type="ECO:0000256" key="3">
    <source>
        <dbReference type="ARBA" id="ARBA00022692"/>
    </source>
</evidence>
<feature type="domain" description="Acyltransferase 3" evidence="7">
    <location>
        <begin position="9"/>
        <end position="365"/>
    </location>
</feature>
<dbReference type="GO" id="GO:0005886">
    <property type="term" value="C:plasma membrane"/>
    <property type="evidence" value="ECO:0007669"/>
    <property type="project" value="UniProtKB-SubCell"/>
</dbReference>
<dbReference type="RefSeq" id="WP_011833798.1">
    <property type="nucleotide sequence ID" value="NC_008942.1"/>
</dbReference>
<feature type="transmembrane region" description="Helical" evidence="6">
    <location>
        <begin position="282"/>
        <end position="303"/>
    </location>
</feature>
<feature type="transmembrane region" description="Helical" evidence="6">
    <location>
        <begin position="91"/>
        <end position="110"/>
    </location>
</feature>
<dbReference type="PANTHER" id="PTHR40074">
    <property type="entry name" value="O-ACETYLTRANSFERASE WECH"/>
    <property type="match status" value="1"/>
</dbReference>
<dbReference type="eggNOG" id="arCOG03634">
    <property type="taxonomic scope" value="Archaea"/>
</dbReference>